<proteinExistence type="predicted"/>
<keyword evidence="2" id="KW-1185">Reference proteome</keyword>
<reference evidence="1" key="1">
    <citation type="submission" date="2021-06" db="EMBL/GenBank/DDBJ databases">
        <authorList>
            <person name="Kallberg Y."/>
            <person name="Tangrot J."/>
            <person name="Rosling A."/>
        </authorList>
    </citation>
    <scope>NUCLEOTIDE SEQUENCE</scope>
    <source>
        <strain evidence="1">MA461A</strain>
    </source>
</reference>
<gene>
    <name evidence="1" type="ORF">RPERSI_LOCUS15462</name>
</gene>
<dbReference type="Proteomes" id="UP000789920">
    <property type="component" value="Unassembled WGS sequence"/>
</dbReference>
<comment type="caution">
    <text evidence="1">The sequence shown here is derived from an EMBL/GenBank/DDBJ whole genome shotgun (WGS) entry which is preliminary data.</text>
</comment>
<accession>A0ACA9QSH9</accession>
<organism evidence="1 2">
    <name type="scientific">Racocetra persica</name>
    <dbReference type="NCBI Taxonomy" id="160502"/>
    <lineage>
        <taxon>Eukaryota</taxon>
        <taxon>Fungi</taxon>
        <taxon>Fungi incertae sedis</taxon>
        <taxon>Mucoromycota</taxon>
        <taxon>Glomeromycotina</taxon>
        <taxon>Glomeromycetes</taxon>
        <taxon>Diversisporales</taxon>
        <taxon>Gigasporaceae</taxon>
        <taxon>Racocetra</taxon>
    </lineage>
</organism>
<evidence type="ECO:0000313" key="2">
    <source>
        <dbReference type="Proteomes" id="UP000789920"/>
    </source>
</evidence>
<dbReference type="EMBL" id="CAJVQC010037162">
    <property type="protein sequence ID" value="CAG8763074.1"/>
    <property type="molecule type" value="Genomic_DNA"/>
</dbReference>
<protein>
    <submittedName>
        <fullName evidence="1">33004_t:CDS:1</fullName>
    </submittedName>
</protein>
<name>A0ACA9QSH9_9GLOM</name>
<evidence type="ECO:0000313" key="1">
    <source>
        <dbReference type="EMBL" id="CAG8763074.1"/>
    </source>
</evidence>
<sequence length="61" mass="7017">MVLQQTRARDELWKMINEQPMHLLDPTVAHTRGRPAGSRNNTKLSTQRIPSAFKLEESKTT</sequence>
<feature type="non-terminal residue" evidence="1">
    <location>
        <position position="61"/>
    </location>
</feature>